<evidence type="ECO:0000256" key="1">
    <source>
        <dbReference type="ARBA" id="ARBA00009431"/>
    </source>
</evidence>
<keyword evidence="8" id="KW-1133">Transmembrane helix</keyword>
<feature type="region of interest" description="Disordered" evidence="7">
    <location>
        <begin position="618"/>
        <end position="651"/>
    </location>
</feature>
<dbReference type="Pfam" id="PF00450">
    <property type="entry name" value="Peptidase_S10"/>
    <property type="match status" value="1"/>
</dbReference>
<evidence type="ECO:0000313" key="10">
    <source>
        <dbReference type="EMBL" id="KAL2055596.1"/>
    </source>
</evidence>
<evidence type="ECO:0000256" key="3">
    <source>
        <dbReference type="ARBA" id="ARBA00022670"/>
    </source>
</evidence>
<keyword evidence="3" id="KW-0645">Protease</keyword>
<feature type="signal peptide" evidence="9">
    <location>
        <begin position="1"/>
        <end position="19"/>
    </location>
</feature>
<keyword evidence="11" id="KW-1185">Reference proteome</keyword>
<evidence type="ECO:0000256" key="4">
    <source>
        <dbReference type="ARBA" id="ARBA00022729"/>
    </source>
</evidence>
<evidence type="ECO:0000256" key="5">
    <source>
        <dbReference type="ARBA" id="ARBA00022801"/>
    </source>
</evidence>
<keyword evidence="2" id="KW-0121">Carboxypeptidase</keyword>
<gene>
    <name evidence="10" type="ORF">ABVK25_003838</name>
</gene>
<evidence type="ECO:0000313" key="11">
    <source>
        <dbReference type="Proteomes" id="UP001590951"/>
    </source>
</evidence>
<keyword evidence="8" id="KW-0812">Transmembrane</keyword>
<dbReference type="InterPro" id="IPR033124">
    <property type="entry name" value="Ser_caboxypep_his_AS"/>
</dbReference>
<comment type="similarity">
    <text evidence="1">Belongs to the peptidase S10 family.</text>
</comment>
<dbReference type="InterPro" id="IPR029058">
    <property type="entry name" value="AB_hydrolase_fold"/>
</dbReference>
<keyword evidence="5" id="KW-0378">Hydrolase</keyword>
<proteinExistence type="inferred from homology"/>
<dbReference type="PROSITE" id="PS00560">
    <property type="entry name" value="CARBOXYPEPT_SER_HIS"/>
    <property type="match status" value="1"/>
</dbReference>
<feature type="chain" id="PRO_5045202104" description="Carboxypeptidase" evidence="9">
    <location>
        <begin position="20"/>
        <end position="677"/>
    </location>
</feature>
<comment type="caution">
    <text evidence="10">The sequence shown here is derived from an EMBL/GenBank/DDBJ whole genome shotgun (WGS) entry which is preliminary data.</text>
</comment>
<evidence type="ECO:0000256" key="2">
    <source>
        <dbReference type="ARBA" id="ARBA00022645"/>
    </source>
</evidence>
<evidence type="ECO:0000256" key="6">
    <source>
        <dbReference type="ARBA" id="ARBA00023180"/>
    </source>
</evidence>
<dbReference type="Gene3D" id="3.40.50.1820">
    <property type="entry name" value="alpha/beta hydrolase"/>
    <property type="match status" value="1"/>
</dbReference>
<dbReference type="PRINTS" id="PR00724">
    <property type="entry name" value="CRBOXYPTASEC"/>
</dbReference>
<evidence type="ECO:0000256" key="7">
    <source>
        <dbReference type="SAM" id="MobiDB-lite"/>
    </source>
</evidence>
<dbReference type="InterPro" id="IPR001563">
    <property type="entry name" value="Peptidase_S10"/>
</dbReference>
<dbReference type="PANTHER" id="PTHR11802">
    <property type="entry name" value="SERINE PROTEASE FAMILY S10 SERINE CARBOXYPEPTIDASE"/>
    <property type="match status" value="1"/>
</dbReference>
<dbReference type="EMBL" id="JBHFEH010000010">
    <property type="protein sequence ID" value="KAL2055596.1"/>
    <property type="molecule type" value="Genomic_DNA"/>
</dbReference>
<dbReference type="PANTHER" id="PTHR11802:SF189">
    <property type="entry name" value="CARBOXYPEPTIDASE"/>
    <property type="match status" value="1"/>
</dbReference>
<reference evidence="10 11" key="1">
    <citation type="submission" date="2024-09" db="EMBL/GenBank/DDBJ databases">
        <title>Rethinking Asexuality: The Enigmatic Case of Functional Sexual Genes in Lepraria (Stereocaulaceae).</title>
        <authorList>
            <person name="Doellman M."/>
            <person name="Sun Y."/>
            <person name="Barcenas-Pena A."/>
            <person name="Lumbsch H.T."/>
            <person name="Grewe F."/>
        </authorList>
    </citation>
    <scope>NUCLEOTIDE SEQUENCE [LARGE SCALE GENOMIC DNA]</scope>
    <source>
        <strain evidence="10 11">Grewe 0041</strain>
    </source>
</reference>
<organism evidence="10 11">
    <name type="scientific">Lepraria finkii</name>
    <dbReference type="NCBI Taxonomy" id="1340010"/>
    <lineage>
        <taxon>Eukaryota</taxon>
        <taxon>Fungi</taxon>
        <taxon>Dikarya</taxon>
        <taxon>Ascomycota</taxon>
        <taxon>Pezizomycotina</taxon>
        <taxon>Lecanoromycetes</taxon>
        <taxon>OSLEUM clade</taxon>
        <taxon>Lecanoromycetidae</taxon>
        <taxon>Lecanorales</taxon>
        <taxon>Lecanorineae</taxon>
        <taxon>Stereocaulaceae</taxon>
        <taxon>Lepraria</taxon>
    </lineage>
</organism>
<dbReference type="Proteomes" id="UP001590951">
    <property type="component" value="Unassembled WGS sequence"/>
</dbReference>
<protein>
    <recommendedName>
        <fullName evidence="12">Carboxypeptidase</fullName>
    </recommendedName>
</protein>
<feature type="compositionally biased region" description="Low complexity" evidence="7">
    <location>
        <begin position="626"/>
        <end position="647"/>
    </location>
</feature>
<evidence type="ECO:0000256" key="9">
    <source>
        <dbReference type="SAM" id="SignalP"/>
    </source>
</evidence>
<dbReference type="SUPFAM" id="SSF53474">
    <property type="entry name" value="alpha/beta-Hydrolases"/>
    <property type="match status" value="1"/>
</dbReference>
<keyword evidence="4 9" id="KW-0732">Signal</keyword>
<accession>A0ABR4BF05</accession>
<evidence type="ECO:0000256" key="8">
    <source>
        <dbReference type="SAM" id="Phobius"/>
    </source>
</evidence>
<name>A0ABR4BF05_9LECA</name>
<sequence length="677" mass="73971">MQLLLALTTSISFLGCALSQFPPTPEGVTTLKSRFNSDITISYKEPGICETTPGVKSYSGYVHFPPGTLSDVDEYQNYSINTFFWFFESRKDPANAPLSIWMNGGPGSSSMIGLLQENGPCSVNDDSNSTILNPWSWNNEVNMLYIDQPVQTGFSWDILTNGTLNLDSENGGIIPTDFTRGVPEQNNTFYVGTFPSQISRNTANDTQNAARALWHFAQTWFQEFPDYKPNSDAISIFTESYGGRYGPAYTAFFEEQNQRIANGSFKETGDAYIIHLDTLGIINGCVDYLTMAQSYLHIAYNNTYGIQAIDESLYNQGVEYLNSEGGCRDQIVKCRTAAAEGDPDFTGNNNTVNNLCVDAYMNCYPYVDAVYDDKSGRNVYDIAALDLDPFPPNYYYGYLSQAYVQAALGVPTNWTQSNNAVFNGFLGTGDYIRADIRGGFLDDLAYILDSGIKVAMIYGDRDYICNWIGGEEVSLAVDYSQKEDFHAAGYTNITTNSSYVGGLVRQHGNFSFSRVFQAGHEVPAYQPETAYQIFSRAIFGLDIATGTVTTANNSDYSTTGLSDTWSVKNQDLGSPSPQCYILALTTTCNDDQILAVNNGTGLIHDYILIDANQSHLFPGVGNNDKPPASSTSGRPGPTSSAKPASGKSGAGKTGGAWVFFGTMMMAVGVAVVVPWLE</sequence>
<evidence type="ECO:0008006" key="12">
    <source>
        <dbReference type="Google" id="ProtNLM"/>
    </source>
</evidence>
<keyword evidence="8" id="KW-0472">Membrane</keyword>
<keyword evidence="6" id="KW-0325">Glycoprotein</keyword>
<feature type="transmembrane region" description="Helical" evidence="8">
    <location>
        <begin position="656"/>
        <end position="676"/>
    </location>
</feature>